<dbReference type="GO" id="GO:0005886">
    <property type="term" value="C:plasma membrane"/>
    <property type="evidence" value="ECO:0007669"/>
    <property type="project" value="UniProtKB-SubCell"/>
</dbReference>
<keyword evidence="6 7" id="KW-0472">Membrane</keyword>
<feature type="transmembrane region" description="Helical" evidence="7">
    <location>
        <begin position="203"/>
        <end position="221"/>
    </location>
</feature>
<protein>
    <submittedName>
        <fullName evidence="9">ABC transporter permease</fullName>
    </submittedName>
</protein>
<evidence type="ECO:0000313" key="9">
    <source>
        <dbReference type="EMBL" id="QPC42399.1"/>
    </source>
</evidence>
<sequence length="335" mass="36679">MPMGKLVERLLQLVPVLLGVSVIVFLMMALTPGDPVEIMIGDQNVTAQEESLLRQDLGLDLPLHERFAAFLGNAVTGNFGLSFYHRRPVMDVIAERLPATVELSLVALLLALVTAIPLGVLAAVRKNTILDRLATVGSLLGVSLPGFWFGILLLMLFAVHLHVLPVSGRIGFSSEVQPITHFLLIDTLIQGRFDAFLDALSHVILPAITLGLPMTAILMRVTRTSMLEVMRSDYIVFAEAKGLSRHRILFRHALKNALIPTVSVAAIETGSLLGGNMIVETVFGWPGLGRLVVESIFLRNYPLVQAAVLLYALTYVMLNFVADILYTMLNPRVKL</sequence>
<evidence type="ECO:0000256" key="7">
    <source>
        <dbReference type="RuleBase" id="RU363032"/>
    </source>
</evidence>
<dbReference type="EMBL" id="CP058214">
    <property type="protein sequence ID" value="QPC42399.1"/>
    <property type="molecule type" value="Genomic_DNA"/>
</dbReference>
<proteinExistence type="inferred from homology"/>
<dbReference type="KEGG" id="kmn:HW532_06585"/>
<evidence type="ECO:0000256" key="3">
    <source>
        <dbReference type="ARBA" id="ARBA00022475"/>
    </source>
</evidence>
<dbReference type="Gene3D" id="1.10.3720.10">
    <property type="entry name" value="MetI-like"/>
    <property type="match status" value="1"/>
</dbReference>
<dbReference type="PROSITE" id="PS50928">
    <property type="entry name" value="ABC_TM1"/>
    <property type="match status" value="1"/>
</dbReference>
<dbReference type="Pfam" id="PF00528">
    <property type="entry name" value="BPD_transp_1"/>
    <property type="match status" value="1"/>
</dbReference>
<feature type="transmembrane region" description="Helical" evidence="7">
    <location>
        <begin position="105"/>
        <end position="124"/>
    </location>
</feature>
<dbReference type="Pfam" id="PF19300">
    <property type="entry name" value="BPD_transp_1_N"/>
    <property type="match status" value="1"/>
</dbReference>
<accession>A0A7S8C2X7</accession>
<dbReference type="PANTHER" id="PTHR43163">
    <property type="entry name" value="DIPEPTIDE TRANSPORT SYSTEM PERMEASE PROTEIN DPPB-RELATED"/>
    <property type="match status" value="1"/>
</dbReference>
<feature type="transmembrane region" description="Helical" evidence="7">
    <location>
        <begin position="12"/>
        <end position="30"/>
    </location>
</feature>
<evidence type="ECO:0000256" key="2">
    <source>
        <dbReference type="ARBA" id="ARBA00022448"/>
    </source>
</evidence>
<dbReference type="AlphaFoldDB" id="A0A7S8C2X7"/>
<keyword evidence="10" id="KW-1185">Reference proteome</keyword>
<comment type="subcellular location">
    <subcellularLocation>
        <location evidence="1 7">Cell membrane</location>
        <topology evidence="1 7">Multi-pass membrane protein</topology>
    </subcellularLocation>
</comment>
<evidence type="ECO:0000256" key="5">
    <source>
        <dbReference type="ARBA" id="ARBA00022989"/>
    </source>
</evidence>
<dbReference type="Proteomes" id="UP000593594">
    <property type="component" value="Chromosome"/>
</dbReference>
<feature type="transmembrane region" description="Helical" evidence="7">
    <location>
        <begin position="136"/>
        <end position="159"/>
    </location>
</feature>
<keyword evidence="4 7" id="KW-0812">Transmembrane</keyword>
<keyword evidence="3" id="KW-1003">Cell membrane</keyword>
<keyword evidence="5 7" id="KW-1133">Transmembrane helix</keyword>
<organism evidence="9 10">
    <name type="scientific">Kaustia mangrovi</name>
    <dbReference type="NCBI Taxonomy" id="2593653"/>
    <lineage>
        <taxon>Bacteria</taxon>
        <taxon>Pseudomonadati</taxon>
        <taxon>Pseudomonadota</taxon>
        <taxon>Alphaproteobacteria</taxon>
        <taxon>Hyphomicrobiales</taxon>
        <taxon>Parvibaculaceae</taxon>
        <taxon>Kaustia</taxon>
    </lineage>
</organism>
<dbReference type="InterPro" id="IPR000515">
    <property type="entry name" value="MetI-like"/>
</dbReference>
<feature type="transmembrane region" description="Helical" evidence="7">
    <location>
        <begin position="303"/>
        <end position="326"/>
    </location>
</feature>
<evidence type="ECO:0000256" key="4">
    <source>
        <dbReference type="ARBA" id="ARBA00022692"/>
    </source>
</evidence>
<evidence type="ECO:0000256" key="6">
    <source>
        <dbReference type="ARBA" id="ARBA00023136"/>
    </source>
</evidence>
<evidence type="ECO:0000259" key="8">
    <source>
        <dbReference type="PROSITE" id="PS50928"/>
    </source>
</evidence>
<gene>
    <name evidence="9" type="ORF">HW532_06585</name>
</gene>
<dbReference type="GO" id="GO:0055085">
    <property type="term" value="P:transmembrane transport"/>
    <property type="evidence" value="ECO:0007669"/>
    <property type="project" value="InterPro"/>
</dbReference>
<comment type="similarity">
    <text evidence="7">Belongs to the binding-protein-dependent transport system permease family.</text>
</comment>
<dbReference type="CDD" id="cd06261">
    <property type="entry name" value="TM_PBP2"/>
    <property type="match status" value="1"/>
</dbReference>
<reference evidence="9 10" key="1">
    <citation type="submission" date="2020-06" db="EMBL/GenBank/DDBJ databases">
        <title>Genome sequence of 2 isolates from Red Sea Mangroves.</title>
        <authorList>
            <person name="Sefrji F."/>
            <person name="Michoud G."/>
            <person name="Merlino G."/>
            <person name="Daffonchio D."/>
        </authorList>
    </citation>
    <scope>NUCLEOTIDE SEQUENCE [LARGE SCALE GENOMIC DNA]</scope>
    <source>
        <strain evidence="9 10">R1DC25</strain>
    </source>
</reference>
<evidence type="ECO:0000313" key="10">
    <source>
        <dbReference type="Proteomes" id="UP000593594"/>
    </source>
</evidence>
<dbReference type="PANTHER" id="PTHR43163:SF6">
    <property type="entry name" value="DIPEPTIDE TRANSPORT SYSTEM PERMEASE PROTEIN DPPB-RELATED"/>
    <property type="match status" value="1"/>
</dbReference>
<dbReference type="InterPro" id="IPR045621">
    <property type="entry name" value="BPD_transp_1_N"/>
</dbReference>
<name>A0A7S8C2X7_9HYPH</name>
<evidence type="ECO:0000256" key="1">
    <source>
        <dbReference type="ARBA" id="ARBA00004651"/>
    </source>
</evidence>
<feature type="domain" description="ABC transmembrane type-1" evidence="8">
    <location>
        <begin position="97"/>
        <end position="322"/>
    </location>
</feature>
<dbReference type="RefSeq" id="WP_213163633.1">
    <property type="nucleotide sequence ID" value="NZ_CP058214.1"/>
</dbReference>
<dbReference type="SUPFAM" id="SSF161098">
    <property type="entry name" value="MetI-like"/>
    <property type="match status" value="1"/>
</dbReference>
<keyword evidence="2 7" id="KW-0813">Transport</keyword>
<dbReference type="InterPro" id="IPR035906">
    <property type="entry name" value="MetI-like_sf"/>
</dbReference>